<evidence type="ECO:0000313" key="3">
    <source>
        <dbReference type="Proteomes" id="UP000254834"/>
    </source>
</evidence>
<organism evidence="2 3">
    <name type="scientific">Candidatus Chromulinivorax destructor</name>
    <dbReference type="NCBI Taxonomy" id="2066483"/>
    <lineage>
        <taxon>Bacteria</taxon>
        <taxon>Candidatus Babelota</taxon>
        <taxon>Candidatus Babeliae</taxon>
        <taxon>Candidatus Babeliales</taxon>
        <taxon>Candidatus Chromulinivoraceae</taxon>
        <taxon>Candidatus Chromulinivorax</taxon>
    </lineage>
</organism>
<sequence>MMHIPTSNDAKFKIKGITDTVGSRGSKAAGSAINNSLNVGAKQAFKVANLMALGIMIGLGFIAIWLIAAIYVGNKNAELIRDNKIIE</sequence>
<dbReference type="AlphaFoldDB" id="A0A345ZCC4"/>
<keyword evidence="3" id="KW-1185">Reference proteome</keyword>
<dbReference type="KEGG" id="cdes:C0J27_04365"/>
<evidence type="ECO:0000313" key="2">
    <source>
        <dbReference type="EMBL" id="AXK60941.1"/>
    </source>
</evidence>
<feature type="transmembrane region" description="Helical" evidence="1">
    <location>
        <begin position="50"/>
        <end position="72"/>
    </location>
</feature>
<keyword evidence="1" id="KW-1133">Transmembrane helix</keyword>
<keyword evidence="1" id="KW-0812">Transmembrane</keyword>
<gene>
    <name evidence="2" type="ORF">C0J27_04365</name>
</gene>
<accession>A0A345ZCC4</accession>
<keyword evidence="1" id="KW-0472">Membrane</keyword>
<dbReference type="RefSeq" id="WP_115585956.1">
    <property type="nucleotide sequence ID" value="NZ_CP025544.1"/>
</dbReference>
<dbReference type="EMBL" id="CP025544">
    <property type="protein sequence ID" value="AXK60941.1"/>
    <property type="molecule type" value="Genomic_DNA"/>
</dbReference>
<evidence type="ECO:0000256" key="1">
    <source>
        <dbReference type="SAM" id="Phobius"/>
    </source>
</evidence>
<name>A0A345ZCC4_9BACT</name>
<proteinExistence type="predicted"/>
<protein>
    <submittedName>
        <fullName evidence="2">Uncharacterized protein</fullName>
    </submittedName>
</protein>
<dbReference type="Proteomes" id="UP000254834">
    <property type="component" value="Chromosome"/>
</dbReference>
<reference evidence="2 3" key="1">
    <citation type="submission" date="2017-12" db="EMBL/GenBank/DDBJ databases">
        <title>Chromulinavorax destructans is a abundant pathogen of dominant heterotrophic picoflagllates.</title>
        <authorList>
            <person name="Deeg C.M."/>
            <person name="Zimmer M."/>
            <person name="Suttle C.A."/>
        </authorList>
    </citation>
    <scope>NUCLEOTIDE SEQUENCE [LARGE SCALE GENOMIC DNA]</scope>
    <source>
        <strain evidence="2 3">SeV1</strain>
    </source>
</reference>